<evidence type="ECO:0000313" key="7">
    <source>
        <dbReference type="EMBL" id="RVU35895.1"/>
    </source>
</evidence>
<dbReference type="InterPro" id="IPR051010">
    <property type="entry name" value="BCAA_transport"/>
</dbReference>
<name>A0A437QN63_9PROT</name>
<comment type="caution">
    <text evidence="7">The sequence shown here is derived from an EMBL/GenBank/DDBJ whole genome shotgun (WGS) entry which is preliminary data.</text>
</comment>
<dbReference type="GO" id="GO:0006865">
    <property type="term" value="P:amino acid transport"/>
    <property type="evidence" value="ECO:0007669"/>
    <property type="project" value="UniProtKB-KW"/>
</dbReference>
<feature type="signal peptide" evidence="5">
    <location>
        <begin position="1"/>
        <end position="23"/>
    </location>
</feature>
<sequence length="372" mass="40578">MIRPSLDRFAVRSFALAALAVLAACGDPEPIKVGIIVGLTGRSADLGEASRNAVQLAADEVNQSGGINGRPISLIALDDEGKPEAAAAAVRRAHEEGVVAIIGPNLSSTTTGMLPEINRLEVITISPTASSLDFVDIDDFLFRINWSTRENATIYAKHYHNMGIRNVAAAIDANNRAFSESWLNEFKSAFEALGDVTVVSDLFDANSDQGYSSTARKLLESQPDAVLLIANSVDTAQITQQIRKLDKQTLIVAAEWAASERLLQLGGKAIEGIEMVQSYDRNNQSERYLDFKSAYFERFKRLPGYASVASYDAALMLFAALRKDDDPKTLKKNLIGLPVIDGLQQPLKFNKYGDAERRAFFVTVQDGSFVQQ</sequence>
<keyword evidence="2" id="KW-0813">Transport</keyword>
<dbReference type="SUPFAM" id="SSF53822">
    <property type="entry name" value="Periplasmic binding protein-like I"/>
    <property type="match status" value="1"/>
</dbReference>
<dbReference type="CDD" id="cd19983">
    <property type="entry name" value="PBP1_ABC_HAAT-like"/>
    <property type="match status" value="1"/>
</dbReference>
<dbReference type="InterPro" id="IPR028081">
    <property type="entry name" value="Leu-bd"/>
</dbReference>
<protein>
    <submittedName>
        <fullName evidence="7">Amino acid ABC transporter substrate-binding protein</fullName>
    </submittedName>
</protein>
<dbReference type="EMBL" id="SADE01000002">
    <property type="protein sequence ID" value="RVU35895.1"/>
    <property type="molecule type" value="Genomic_DNA"/>
</dbReference>
<dbReference type="InterPro" id="IPR028082">
    <property type="entry name" value="Peripla_BP_I"/>
</dbReference>
<dbReference type="PANTHER" id="PTHR30483">
    <property type="entry name" value="LEUCINE-SPECIFIC-BINDING PROTEIN"/>
    <property type="match status" value="1"/>
</dbReference>
<reference evidence="8" key="1">
    <citation type="submission" date="2019-01" db="EMBL/GenBank/DDBJ databases">
        <title>Gri0909 isolated from a small marine red alga.</title>
        <authorList>
            <person name="Kim J."/>
            <person name="Jeong S.E."/>
            <person name="Jeon C.O."/>
        </authorList>
    </citation>
    <scope>NUCLEOTIDE SEQUENCE [LARGE SCALE GENOMIC DNA]</scope>
    <source>
        <strain evidence="8">Gri0909</strain>
    </source>
</reference>
<evidence type="ECO:0000256" key="2">
    <source>
        <dbReference type="ARBA" id="ARBA00022448"/>
    </source>
</evidence>
<dbReference type="Proteomes" id="UP000287447">
    <property type="component" value="Unassembled WGS sequence"/>
</dbReference>
<dbReference type="AlphaFoldDB" id="A0A437QN63"/>
<dbReference type="PRINTS" id="PR00337">
    <property type="entry name" value="LEUILEVALBP"/>
</dbReference>
<comment type="similarity">
    <text evidence="1">Belongs to the leucine-binding protein family.</text>
</comment>
<proteinExistence type="inferred from homology"/>
<dbReference type="Pfam" id="PF13458">
    <property type="entry name" value="Peripla_BP_6"/>
    <property type="match status" value="1"/>
</dbReference>
<gene>
    <name evidence="7" type="ORF">EOI86_11600</name>
</gene>
<accession>A0A437QN63</accession>
<evidence type="ECO:0000256" key="1">
    <source>
        <dbReference type="ARBA" id="ARBA00010062"/>
    </source>
</evidence>
<keyword evidence="3 5" id="KW-0732">Signal</keyword>
<dbReference type="InterPro" id="IPR000709">
    <property type="entry name" value="Leu_Ile_Val-bd"/>
</dbReference>
<evidence type="ECO:0000313" key="8">
    <source>
        <dbReference type="Proteomes" id="UP000287447"/>
    </source>
</evidence>
<feature type="domain" description="Leucine-binding protein" evidence="6">
    <location>
        <begin position="30"/>
        <end position="367"/>
    </location>
</feature>
<dbReference type="PROSITE" id="PS51257">
    <property type="entry name" value="PROKAR_LIPOPROTEIN"/>
    <property type="match status" value="1"/>
</dbReference>
<evidence type="ECO:0000256" key="4">
    <source>
        <dbReference type="ARBA" id="ARBA00022970"/>
    </source>
</evidence>
<keyword evidence="4" id="KW-0029">Amino-acid transport</keyword>
<keyword evidence="8" id="KW-1185">Reference proteome</keyword>
<organism evidence="7 8">
    <name type="scientific">Hwanghaeella grinnelliae</name>
    <dbReference type="NCBI Taxonomy" id="2500179"/>
    <lineage>
        <taxon>Bacteria</taxon>
        <taxon>Pseudomonadati</taxon>
        <taxon>Pseudomonadota</taxon>
        <taxon>Alphaproteobacteria</taxon>
        <taxon>Rhodospirillales</taxon>
        <taxon>Rhodospirillaceae</taxon>
        <taxon>Hwanghaeella</taxon>
    </lineage>
</organism>
<evidence type="ECO:0000259" key="6">
    <source>
        <dbReference type="Pfam" id="PF13458"/>
    </source>
</evidence>
<dbReference type="PANTHER" id="PTHR30483:SF6">
    <property type="entry name" value="PERIPLASMIC BINDING PROTEIN OF ABC TRANSPORTER FOR NATURAL AMINO ACIDS"/>
    <property type="match status" value="1"/>
</dbReference>
<dbReference type="Gene3D" id="3.40.50.2300">
    <property type="match status" value="2"/>
</dbReference>
<feature type="chain" id="PRO_5019289456" evidence="5">
    <location>
        <begin position="24"/>
        <end position="372"/>
    </location>
</feature>
<evidence type="ECO:0000256" key="5">
    <source>
        <dbReference type="SAM" id="SignalP"/>
    </source>
</evidence>
<evidence type="ECO:0000256" key="3">
    <source>
        <dbReference type="ARBA" id="ARBA00022729"/>
    </source>
</evidence>